<dbReference type="RefSeq" id="WP_326017922.1">
    <property type="nucleotide sequence ID" value="NZ_JAOZYC010000122.1"/>
</dbReference>
<dbReference type="EMBL" id="JAOZYC010000122">
    <property type="protein sequence ID" value="MEB8339631.1"/>
    <property type="molecule type" value="Genomic_DNA"/>
</dbReference>
<dbReference type="Proteomes" id="UP001354931">
    <property type="component" value="Unassembled WGS sequence"/>
</dbReference>
<accession>A0ABU6F9U8</accession>
<evidence type="ECO:0000313" key="2">
    <source>
        <dbReference type="Proteomes" id="UP001354931"/>
    </source>
</evidence>
<organism evidence="1 2">
    <name type="scientific">Streptomyces endophyticus</name>
    <dbReference type="NCBI Taxonomy" id="714166"/>
    <lineage>
        <taxon>Bacteria</taxon>
        <taxon>Bacillati</taxon>
        <taxon>Actinomycetota</taxon>
        <taxon>Actinomycetes</taxon>
        <taxon>Kitasatosporales</taxon>
        <taxon>Streptomycetaceae</taxon>
        <taxon>Streptomyces</taxon>
    </lineage>
</organism>
<comment type="caution">
    <text evidence="1">The sequence shown here is derived from an EMBL/GenBank/DDBJ whole genome shotgun (WGS) entry which is preliminary data.</text>
</comment>
<evidence type="ECO:0000313" key="1">
    <source>
        <dbReference type="EMBL" id="MEB8339631.1"/>
    </source>
</evidence>
<sequence>MQIDVLDGPTLDLTSDEGSIFFHTIKEIVQASYVINDDQLIAGVRALVDEVRQIRKAEKTSAATAPQALTVEPDALLKTISAATATLHHLGDSEFRTRTGFAARDAYNLIQRLTALITPGGDTRGPEGDSGDL</sequence>
<reference evidence="1 2" key="1">
    <citation type="submission" date="2022-10" db="EMBL/GenBank/DDBJ databases">
        <authorList>
            <person name="Xie J."/>
            <person name="Shen N."/>
        </authorList>
    </citation>
    <scope>NUCLEOTIDE SEQUENCE [LARGE SCALE GENOMIC DNA]</scope>
    <source>
        <strain evidence="1 2">YIM65594</strain>
    </source>
</reference>
<name>A0ABU6F9U8_9ACTN</name>
<protein>
    <submittedName>
        <fullName evidence="1">Uncharacterized protein</fullName>
    </submittedName>
</protein>
<gene>
    <name evidence="1" type="ORF">OKJ99_19260</name>
</gene>
<keyword evidence="2" id="KW-1185">Reference proteome</keyword>
<proteinExistence type="predicted"/>